<accession>A0AAD7SSB2</accession>
<dbReference type="EMBL" id="JAINUG010000037">
    <property type="protein sequence ID" value="KAJ8407899.1"/>
    <property type="molecule type" value="Genomic_DNA"/>
</dbReference>
<dbReference type="AlphaFoldDB" id="A0AAD7SSB2"/>
<organism evidence="2 3">
    <name type="scientific">Aldrovandia affinis</name>
    <dbReference type="NCBI Taxonomy" id="143900"/>
    <lineage>
        <taxon>Eukaryota</taxon>
        <taxon>Metazoa</taxon>
        <taxon>Chordata</taxon>
        <taxon>Craniata</taxon>
        <taxon>Vertebrata</taxon>
        <taxon>Euteleostomi</taxon>
        <taxon>Actinopterygii</taxon>
        <taxon>Neopterygii</taxon>
        <taxon>Teleostei</taxon>
        <taxon>Notacanthiformes</taxon>
        <taxon>Halosauridae</taxon>
        <taxon>Aldrovandia</taxon>
    </lineage>
</organism>
<comment type="caution">
    <text evidence="2">The sequence shown here is derived from an EMBL/GenBank/DDBJ whole genome shotgun (WGS) entry which is preliminary data.</text>
</comment>
<gene>
    <name evidence="2" type="ORF">AAFF_G00269430</name>
</gene>
<feature type="region of interest" description="Disordered" evidence="1">
    <location>
        <begin position="46"/>
        <end position="69"/>
    </location>
</feature>
<protein>
    <submittedName>
        <fullName evidence="2">Uncharacterized protein</fullName>
    </submittedName>
</protein>
<feature type="region of interest" description="Disordered" evidence="1">
    <location>
        <begin position="1"/>
        <end position="25"/>
    </location>
</feature>
<name>A0AAD7SSB2_9TELE</name>
<evidence type="ECO:0000256" key="1">
    <source>
        <dbReference type="SAM" id="MobiDB-lite"/>
    </source>
</evidence>
<evidence type="ECO:0000313" key="2">
    <source>
        <dbReference type="EMBL" id="KAJ8407899.1"/>
    </source>
</evidence>
<reference evidence="2" key="1">
    <citation type="journal article" date="2023" name="Science">
        <title>Genome structures resolve the early diversification of teleost fishes.</title>
        <authorList>
            <person name="Parey E."/>
            <person name="Louis A."/>
            <person name="Montfort J."/>
            <person name="Bouchez O."/>
            <person name="Roques C."/>
            <person name="Iampietro C."/>
            <person name="Lluch J."/>
            <person name="Castinel A."/>
            <person name="Donnadieu C."/>
            <person name="Desvignes T."/>
            <person name="Floi Bucao C."/>
            <person name="Jouanno E."/>
            <person name="Wen M."/>
            <person name="Mejri S."/>
            <person name="Dirks R."/>
            <person name="Jansen H."/>
            <person name="Henkel C."/>
            <person name="Chen W.J."/>
            <person name="Zahm M."/>
            <person name="Cabau C."/>
            <person name="Klopp C."/>
            <person name="Thompson A.W."/>
            <person name="Robinson-Rechavi M."/>
            <person name="Braasch I."/>
            <person name="Lecointre G."/>
            <person name="Bobe J."/>
            <person name="Postlethwait J.H."/>
            <person name="Berthelot C."/>
            <person name="Roest Crollius H."/>
            <person name="Guiguen Y."/>
        </authorList>
    </citation>
    <scope>NUCLEOTIDE SEQUENCE</scope>
    <source>
        <strain evidence="2">NC1722</strain>
    </source>
</reference>
<keyword evidence="3" id="KW-1185">Reference proteome</keyword>
<sequence length="69" mass="7569">MEDTKLELQNTYSEPGFEDMGHGRSSVDVLSNAEARRLRLGLVRPHSLTSPPDLWDDSRGAVAPFGQTG</sequence>
<proteinExistence type="predicted"/>
<evidence type="ECO:0000313" key="3">
    <source>
        <dbReference type="Proteomes" id="UP001221898"/>
    </source>
</evidence>
<dbReference type="Proteomes" id="UP001221898">
    <property type="component" value="Unassembled WGS sequence"/>
</dbReference>